<dbReference type="InterPro" id="IPR020904">
    <property type="entry name" value="Sc_DH/Rdtase_CS"/>
</dbReference>
<sequence>MGNEELFDLKGKVAIITGGGRGLGKQIAEAFADAGCHIVLCSRKIEACHETVEQLKNKGVNALALSCDVTNKEDVDRTVEAAINQFEKVDILVNNSGTTWGAPVEDMPEEAWNKVMNVNVKGTFLMSQKVGQHMIPRKTGKIINISSVAGIKAEPSEVLNAIGYSTSKAAVIHMTKDLAMKWAQYGINVNSIAPGFFQTKMTNKVLEERGEKVASHIPLGRIGDDTMLKGAALFLASKASDFVTGHILTVDGGAHL</sequence>
<dbReference type="PRINTS" id="PR00080">
    <property type="entry name" value="SDRFAMILY"/>
</dbReference>
<evidence type="ECO:0000256" key="1">
    <source>
        <dbReference type="ARBA" id="ARBA00006484"/>
    </source>
</evidence>
<dbReference type="AlphaFoldDB" id="A0AB39BWE5"/>
<evidence type="ECO:0000256" key="4">
    <source>
        <dbReference type="RuleBase" id="RU000363"/>
    </source>
</evidence>
<dbReference type="EMBL" id="CP162551">
    <property type="protein sequence ID" value="XDI38103.1"/>
    <property type="molecule type" value="Genomic_DNA"/>
</dbReference>
<name>A0AB39BWE5_9BACI</name>
<dbReference type="PRINTS" id="PR00081">
    <property type="entry name" value="GDHRDH"/>
</dbReference>
<dbReference type="GO" id="GO:0016616">
    <property type="term" value="F:oxidoreductase activity, acting on the CH-OH group of donors, NAD or NADP as acceptor"/>
    <property type="evidence" value="ECO:0007669"/>
    <property type="project" value="UniProtKB-ARBA"/>
</dbReference>
<dbReference type="NCBIfam" id="NF006070">
    <property type="entry name" value="PRK08213.1"/>
    <property type="match status" value="1"/>
</dbReference>
<proteinExistence type="inferred from homology"/>
<evidence type="ECO:0000256" key="2">
    <source>
        <dbReference type="ARBA" id="ARBA00022857"/>
    </source>
</evidence>
<evidence type="ECO:0000256" key="3">
    <source>
        <dbReference type="ARBA" id="ARBA00023002"/>
    </source>
</evidence>
<reference evidence="6" key="1">
    <citation type="submission" date="2024-07" db="EMBL/GenBank/DDBJ databases">
        <title>Identification and characteristics of an arsenic-resistant bacterial isolate, which belongs to a novel species.</title>
        <authorList>
            <person name="Juszczyk A."/>
            <person name="Kowalczyk A."/>
            <person name="Was K."/>
            <person name="Kosowicz W."/>
            <person name="Budzyn A."/>
            <person name="Latowski D."/>
        </authorList>
    </citation>
    <scope>NUCLEOTIDE SEQUENCE</scope>
    <source>
        <strain evidence="6">As8PL</strain>
    </source>
</reference>
<dbReference type="Gene3D" id="3.40.50.720">
    <property type="entry name" value="NAD(P)-binding Rossmann-like Domain"/>
    <property type="match status" value="1"/>
</dbReference>
<dbReference type="PANTHER" id="PTHR43618:SF8">
    <property type="entry name" value="7ALPHA-HYDROXYSTEROID DEHYDROGENASE"/>
    <property type="match status" value="1"/>
</dbReference>
<protein>
    <submittedName>
        <fullName evidence="6">SDR family oxidoreductase</fullName>
    </submittedName>
</protein>
<evidence type="ECO:0000313" key="6">
    <source>
        <dbReference type="EMBL" id="XDI38103.1"/>
    </source>
</evidence>
<dbReference type="SMART" id="SM00822">
    <property type="entry name" value="PKS_KR"/>
    <property type="match status" value="1"/>
</dbReference>
<gene>
    <name evidence="6" type="ORF">AB3N04_07210</name>
</gene>
<dbReference type="Pfam" id="PF00106">
    <property type="entry name" value="adh_short"/>
    <property type="match status" value="1"/>
</dbReference>
<keyword evidence="2" id="KW-0521">NADP</keyword>
<dbReference type="FunFam" id="3.40.50.720:FF:000240">
    <property type="entry name" value="SDR family oxidoreductase"/>
    <property type="match status" value="1"/>
</dbReference>
<dbReference type="NCBIfam" id="NF005559">
    <property type="entry name" value="PRK07231.1"/>
    <property type="match status" value="1"/>
</dbReference>
<keyword evidence="3" id="KW-0560">Oxidoreductase</keyword>
<dbReference type="InterPro" id="IPR052178">
    <property type="entry name" value="Sec_Metab_Biosynth_SDR"/>
</dbReference>
<dbReference type="SUPFAM" id="SSF51735">
    <property type="entry name" value="NAD(P)-binding Rossmann-fold domains"/>
    <property type="match status" value="1"/>
</dbReference>
<dbReference type="GO" id="GO:0005975">
    <property type="term" value="P:carbohydrate metabolic process"/>
    <property type="evidence" value="ECO:0007669"/>
    <property type="project" value="UniProtKB-ARBA"/>
</dbReference>
<accession>A0AB39BWE5</accession>
<evidence type="ECO:0000259" key="5">
    <source>
        <dbReference type="SMART" id="SM00822"/>
    </source>
</evidence>
<dbReference type="InterPro" id="IPR036291">
    <property type="entry name" value="NAD(P)-bd_dom_sf"/>
</dbReference>
<dbReference type="PANTHER" id="PTHR43618">
    <property type="entry name" value="7-ALPHA-HYDROXYSTEROID DEHYDROGENASE"/>
    <property type="match status" value="1"/>
</dbReference>
<dbReference type="PROSITE" id="PS00061">
    <property type="entry name" value="ADH_SHORT"/>
    <property type="match status" value="1"/>
</dbReference>
<feature type="domain" description="Ketoreductase" evidence="5">
    <location>
        <begin position="12"/>
        <end position="174"/>
    </location>
</feature>
<dbReference type="InterPro" id="IPR057326">
    <property type="entry name" value="KR_dom"/>
</dbReference>
<organism evidence="6">
    <name type="scientific">Alkalihalophilus sp. As8PL</name>
    <dbReference type="NCBI Taxonomy" id="3237103"/>
    <lineage>
        <taxon>Bacteria</taxon>
        <taxon>Bacillati</taxon>
        <taxon>Bacillota</taxon>
        <taxon>Bacilli</taxon>
        <taxon>Bacillales</taxon>
        <taxon>Bacillaceae</taxon>
        <taxon>Alkalihalophilus</taxon>
    </lineage>
</organism>
<dbReference type="InterPro" id="IPR002347">
    <property type="entry name" value="SDR_fam"/>
</dbReference>
<dbReference type="RefSeq" id="WP_368505429.1">
    <property type="nucleotide sequence ID" value="NZ_CP162551.1"/>
</dbReference>
<comment type="similarity">
    <text evidence="1 4">Belongs to the short-chain dehydrogenases/reductases (SDR) family.</text>
</comment>